<reference evidence="2" key="1">
    <citation type="submission" date="2020-09" db="EMBL/GenBank/DDBJ databases">
        <title>A novel bacterium of genus Neiella, isolated from South China Sea.</title>
        <authorList>
            <person name="Huang H."/>
            <person name="Mo K."/>
            <person name="Hu Y."/>
        </authorList>
    </citation>
    <scope>NUCLEOTIDE SEQUENCE</scope>
    <source>
        <strain evidence="2">HB171785</strain>
    </source>
</reference>
<dbReference type="Proteomes" id="UP000638014">
    <property type="component" value="Unassembled WGS sequence"/>
</dbReference>
<organism evidence="2 3">
    <name type="scientific">Neiella litorisoli</name>
    <dbReference type="NCBI Taxonomy" id="2771431"/>
    <lineage>
        <taxon>Bacteria</taxon>
        <taxon>Pseudomonadati</taxon>
        <taxon>Pseudomonadota</taxon>
        <taxon>Gammaproteobacteria</taxon>
        <taxon>Alteromonadales</taxon>
        <taxon>Echinimonadaceae</taxon>
        <taxon>Neiella</taxon>
    </lineage>
</organism>
<gene>
    <name evidence="2" type="ORF">IC617_09780</name>
</gene>
<name>A0A8J6QS54_9GAMM</name>
<evidence type="ECO:0000313" key="2">
    <source>
        <dbReference type="EMBL" id="MBD1389719.1"/>
    </source>
</evidence>
<feature type="coiled-coil region" evidence="1">
    <location>
        <begin position="75"/>
        <end position="102"/>
    </location>
</feature>
<dbReference type="EMBL" id="JACXAF010000011">
    <property type="protein sequence ID" value="MBD1389719.1"/>
    <property type="molecule type" value="Genomic_DNA"/>
</dbReference>
<keyword evidence="3" id="KW-1185">Reference proteome</keyword>
<evidence type="ECO:0000313" key="3">
    <source>
        <dbReference type="Proteomes" id="UP000638014"/>
    </source>
</evidence>
<protein>
    <recommendedName>
        <fullName evidence="4">KfrA N-terminal DNA-binding domain-containing protein</fullName>
    </recommendedName>
</protein>
<proteinExistence type="predicted"/>
<sequence>MPDYQAIVDQAVAHIRAQHQEPTVARVKRHLSHPVPLAILMPAVKAAQQSGDSAASARKVVAQASESPELEAMTTEQLSQAVRQLQQQVLSLQQQINELRGS</sequence>
<dbReference type="RefSeq" id="WP_191144825.1">
    <property type="nucleotide sequence ID" value="NZ_JACXAF010000011.1"/>
</dbReference>
<dbReference type="AlphaFoldDB" id="A0A8J6QS54"/>
<keyword evidence="1" id="KW-0175">Coiled coil</keyword>
<evidence type="ECO:0008006" key="4">
    <source>
        <dbReference type="Google" id="ProtNLM"/>
    </source>
</evidence>
<accession>A0A8J6QS54</accession>
<evidence type="ECO:0000256" key="1">
    <source>
        <dbReference type="SAM" id="Coils"/>
    </source>
</evidence>
<comment type="caution">
    <text evidence="2">The sequence shown here is derived from an EMBL/GenBank/DDBJ whole genome shotgun (WGS) entry which is preliminary data.</text>
</comment>